<dbReference type="InterPro" id="IPR021109">
    <property type="entry name" value="Peptidase_aspartic_dom_sf"/>
</dbReference>
<name>A0A246B7R7_9FLAO</name>
<evidence type="ECO:0000313" key="1">
    <source>
        <dbReference type="EMBL" id="OWK97425.1"/>
    </source>
</evidence>
<proteinExistence type="predicted"/>
<dbReference type="AlphaFoldDB" id="A0A246B7R7"/>
<dbReference type="EMBL" id="JASZ02000029">
    <property type="protein sequence ID" value="OWK97425.1"/>
    <property type="molecule type" value="Genomic_DNA"/>
</dbReference>
<dbReference type="InterPro" id="IPR036034">
    <property type="entry name" value="PDZ_sf"/>
</dbReference>
<reference evidence="1 2" key="1">
    <citation type="submission" date="2017-05" db="EMBL/GenBank/DDBJ databases">
        <title>Genome of Chryseobacterium haifense.</title>
        <authorList>
            <person name="Newman J.D."/>
        </authorList>
    </citation>
    <scope>NUCLEOTIDE SEQUENCE [LARGE SCALE GENOMIC DNA]</scope>
    <source>
        <strain evidence="1 2">DSM 19056</strain>
    </source>
</reference>
<dbReference type="Proteomes" id="UP000197587">
    <property type="component" value="Unassembled WGS sequence"/>
</dbReference>
<dbReference type="Gene3D" id="2.30.42.10">
    <property type="match status" value="1"/>
</dbReference>
<sequence length="444" mass="51230">MKRCLFLILFAFAFSYGQKGFEIANHQKTVIPFQFINNLIFVPLNINGVDLTFLLDSGVNETILFSLDSKEINFNDIEKVKFSGLGESRDIEGLRSDNNIVNIGKDFKDFNHTVFIILDESINFSSHVGIPVNGIIGFHFFKNHPVSINYLTKKITIFQDNALFEKKIKRHTEFPITIESNKPYLMTGVEMTSTRVESKMLIDLGNSDAVWLFPKLIKEFVYNRPNIDDYLGQGFNGDIFGKRSRIHRIYLGDFAFEKPLTAMPDEYSIQNLKLVPNRKGSIGSDTMRRFEVVFNYPENKIYLKKNKHFNDPFLFNKSGLDIRHDGMTWDRDLVTLQTTKNNQVNEGENVYSAKENFQYHFVLKPKYSVAGCRREALCYEAGIRKDDKIISINKKKAGDYTLQKMNDLMKGNDGTVVNFEVERGGQIMIFKLILKDPIPYQDEN</sequence>
<dbReference type="SUPFAM" id="SSF50156">
    <property type="entry name" value="PDZ domain-like"/>
    <property type="match status" value="1"/>
</dbReference>
<evidence type="ECO:0000313" key="2">
    <source>
        <dbReference type="Proteomes" id="UP000197587"/>
    </source>
</evidence>
<dbReference type="SUPFAM" id="SSF50630">
    <property type="entry name" value="Acid proteases"/>
    <property type="match status" value="1"/>
</dbReference>
<protein>
    <submittedName>
        <fullName evidence="1">Peptide-binding protein</fullName>
    </submittedName>
</protein>
<dbReference type="Gene3D" id="2.40.70.10">
    <property type="entry name" value="Acid Proteases"/>
    <property type="match status" value="1"/>
</dbReference>
<keyword evidence="2" id="KW-1185">Reference proteome</keyword>
<comment type="caution">
    <text evidence="1">The sequence shown here is derived from an EMBL/GenBank/DDBJ whole genome shotgun (WGS) entry which is preliminary data.</text>
</comment>
<dbReference type="RefSeq" id="WP_088264780.1">
    <property type="nucleotide sequence ID" value="NZ_JASZ02000029.1"/>
</dbReference>
<gene>
    <name evidence="1" type="ORF">AP75_11410</name>
</gene>
<organism evidence="1 2">
    <name type="scientific">Kaistella haifensis DSM 19056</name>
    <dbReference type="NCBI Taxonomy" id="1450526"/>
    <lineage>
        <taxon>Bacteria</taxon>
        <taxon>Pseudomonadati</taxon>
        <taxon>Bacteroidota</taxon>
        <taxon>Flavobacteriia</taxon>
        <taxon>Flavobacteriales</taxon>
        <taxon>Weeksellaceae</taxon>
        <taxon>Chryseobacterium group</taxon>
        <taxon>Kaistella</taxon>
    </lineage>
</organism>
<accession>A0A246B7R7</accession>